<dbReference type="PROSITE" id="PS51695">
    <property type="entry name" value="SEDOLISIN"/>
    <property type="match status" value="1"/>
</dbReference>
<dbReference type="Gene3D" id="3.40.50.200">
    <property type="entry name" value="Peptidase S8/S53 domain"/>
    <property type="match status" value="1"/>
</dbReference>
<feature type="binding site" evidence="8">
    <location>
        <position position="530"/>
    </location>
    <ligand>
        <name>Ca(2+)</name>
        <dbReference type="ChEBI" id="CHEBI:29108"/>
    </ligand>
</feature>
<accession>A0A9W9CMQ9</accession>
<dbReference type="Proteomes" id="UP001140560">
    <property type="component" value="Unassembled WGS sequence"/>
</dbReference>
<dbReference type="InterPro" id="IPR015366">
    <property type="entry name" value="S53_propep"/>
</dbReference>
<gene>
    <name evidence="10" type="ORF">N0V83_003840</name>
</gene>
<keyword evidence="2 8" id="KW-0645">Protease</keyword>
<keyword evidence="11" id="KW-1185">Reference proteome</keyword>
<dbReference type="GO" id="GO:0006508">
    <property type="term" value="P:proteolysis"/>
    <property type="evidence" value="ECO:0007669"/>
    <property type="project" value="UniProtKB-KW"/>
</dbReference>
<keyword evidence="5 8" id="KW-0720">Serine protease</keyword>
<dbReference type="GO" id="GO:0046872">
    <property type="term" value="F:metal ion binding"/>
    <property type="evidence" value="ECO:0007669"/>
    <property type="project" value="UniProtKB-UniRule"/>
</dbReference>
<dbReference type="EMBL" id="JAPEUY010000006">
    <property type="protein sequence ID" value="KAJ4372067.1"/>
    <property type="molecule type" value="Genomic_DNA"/>
</dbReference>
<evidence type="ECO:0000256" key="3">
    <source>
        <dbReference type="ARBA" id="ARBA00022723"/>
    </source>
</evidence>
<feature type="binding site" evidence="8">
    <location>
        <position position="511"/>
    </location>
    <ligand>
        <name>Ca(2+)</name>
        <dbReference type="ChEBI" id="CHEBI:29108"/>
    </ligand>
</feature>
<dbReference type="InterPro" id="IPR036852">
    <property type="entry name" value="Peptidase_S8/S53_dom_sf"/>
</dbReference>
<evidence type="ECO:0000256" key="1">
    <source>
        <dbReference type="ARBA" id="ARBA00004239"/>
    </source>
</evidence>
<evidence type="ECO:0000259" key="9">
    <source>
        <dbReference type="PROSITE" id="PS51695"/>
    </source>
</evidence>
<evidence type="ECO:0000256" key="4">
    <source>
        <dbReference type="ARBA" id="ARBA00022801"/>
    </source>
</evidence>
<feature type="active site" description="Charge relay system" evidence="8">
    <location>
        <position position="217"/>
    </location>
</feature>
<dbReference type="CDD" id="cd04056">
    <property type="entry name" value="Peptidases_S53"/>
    <property type="match status" value="1"/>
</dbReference>
<comment type="caution">
    <text evidence="10">The sequence shown here is derived from an EMBL/GenBank/DDBJ whole genome shotgun (WGS) entry which is preliminary data.</text>
</comment>
<dbReference type="InterPro" id="IPR030400">
    <property type="entry name" value="Sedolisin_dom"/>
</dbReference>
<protein>
    <recommendedName>
        <fullName evidence="9">Peptidase S53 domain-containing protein</fullName>
    </recommendedName>
</protein>
<evidence type="ECO:0000313" key="11">
    <source>
        <dbReference type="Proteomes" id="UP001140560"/>
    </source>
</evidence>
<organism evidence="10 11">
    <name type="scientific">Neocucurbitaria cava</name>
    <dbReference type="NCBI Taxonomy" id="798079"/>
    <lineage>
        <taxon>Eukaryota</taxon>
        <taxon>Fungi</taxon>
        <taxon>Dikarya</taxon>
        <taxon>Ascomycota</taxon>
        <taxon>Pezizomycotina</taxon>
        <taxon>Dothideomycetes</taxon>
        <taxon>Pleosporomycetidae</taxon>
        <taxon>Pleosporales</taxon>
        <taxon>Pleosporineae</taxon>
        <taxon>Cucurbitariaceae</taxon>
        <taxon>Neocucurbitaria</taxon>
    </lineage>
</organism>
<evidence type="ECO:0000256" key="6">
    <source>
        <dbReference type="ARBA" id="ARBA00022837"/>
    </source>
</evidence>
<feature type="active site" description="Charge relay system" evidence="8">
    <location>
        <position position="469"/>
    </location>
</feature>
<dbReference type="GO" id="GO:0005576">
    <property type="term" value="C:extracellular region"/>
    <property type="evidence" value="ECO:0007669"/>
    <property type="project" value="UniProtKB-SubCell"/>
</dbReference>
<evidence type="ECO:0000256" key="2">
    <source>
        <dbReference type="ARBA" id="ARBA00022670"/>
    </source>
</evidence>
<keyword evidence="3 8" id="KW-0479">Metal-binding</keyword>
<dbReference type="OrthoDB" id="409122at2759"/>
<keyword evidence="4 8" id="KW-0378">Hydrolase</keyword>
<feature type="binding site" evidence="8">
    <location>
        <position position="532"/>
    </location>
    <ligand>
        <name>Ca(2+)</name>
        <dbReference type="ChEBI" id="CHEBI:29108"/>
    </ligand>
</feature>
<dbReference type="GO" id="GO:0004252">
    <property type="term" value="F:serine-type endopeptidase activity"/>
    <property type="evidence" value="ECO:0007669"/>
    <property type="project" value="UniProtKB-UniRule"/>
</dbReference>
<comment type="subcellular location">
    <subcellularLocation>
        <location evidence="1">Secreted</location>
        <location evidence="1">Extracellular space</location>
    </subcellularLocation>
</comment>
<evidence type="ECO:0000256" key="8">
    <source>
        <dbReference type="PROSITE-ProRule" id="PRU01032"/>
    </source>
</evidence>
<feature type="binding site" evidence="8">
    <location>
        <position position="510"/>
    </location>
    <ligand>
        <name>Ca(2+)</name>
        <dbReference type="ChEBI" id="CHEBI:29108"/>
    </ligand>
</feature>
<keyword evidence="7" id="KW-0865">Zymogen</keyword>
<comment type="cofactor">
    <cofactor evidence="8">
        <name>Ca(2+)</name>
        <dbReference type="ChEBI" id="CHEBI:29108"/>
    </cofactor>
    <text evidence="8">Binds 1 Ca(2+) ion per subunit.</text>
</comment>
<sequence>MFEPKSNAVSEVLKWLGESGVHQSHVKFSYAGDHLLLDLSVREATLLLETTFHHQTHQETGQEQIACQHYYIPESLAESIDYILAVSPAPTSTDCPQSSTVPPPPVPTHKQIPRQQIVLNDEVTASAPLPPNCFVQTTLACLRNLYKISNDVLPHPNNSFGVFEPAWISWLPEDLDEFFTHQQKNLVGHRPKVSAVNGGYLQRNCTGKVWNQEPNLDFEYTMALTSPQEVTNVQVGSYEQVGNLNDMLAAFDQYYCDPIDSRHKKYPESYPPGCNATTCDCGSSSPPKVLSISWGWTEAGFTSNYLQRQCLEFLKLGLMGTTVVVSVSDHGTASGGGAFCIDDIEGNGTGGRFSPTFPSSCPWVTSVGGTQMLQPTNLQIPTATTNETAFRKFVSNQTASSGGGFSNVFLAPPYQIPNVAVYKDIERSHLDRIQDRFSSTGRGYPDVAARADDYWIVTNGTWKTVSGTSASNPVFASIITLINSERMHAGKGPVGFINPVLYSNPDMLNDIVTGANQGCGIDPAFRATHGWDAVTGLGSPDYERMRRLFMSLP</sequence>
<dbReference type="PANTHER" id="PTHR14218:SF19">
    <property type="entry name" value="SERINE PROTEASE AORO, PUTATIVE (AFU_ORTHOLOGUE AFUA_6G10250)-RELATED"/>
    <property type="match status" value="1"/>
</dbReference>
<evidence type="ECO:0000256" key="7">
    <source>
        <dbReference type="ARBA" id="ARBA00023145"/>
    </source>
</evidence>
<name>A0A9W9CMQ9_9PLEO</name>
<feature type="domain" description="Peptidase S53" evidence="9">
    <location>
        <begin position="136"/>
        <end position="552"/>
    </location>
</feature>
<dbReference type="PANTHER" id="PTHR14218">
    <property type="entry name" value="PROTEASE S8 TRIPEPTIDYL PEPTIDASE I CLN2"/>
    <property type="match status" value="1"/>
</dbReference>
<dbReference type="InterPro" id="IPR050819">
    <property type="entry name" value="Tripeptidyl-peptidase_I"/>
</dbReference>
<keyword evidence="6 8" id="KW-0106">Calcium</keyword>
<evidence type="ECO:0000313" key="10">
    <source>
        <dbReference type="EMBL" id="KAJ4372067.1"/>
    </source>
</evidence>
<reference evidence="10" key="1">
    <citation type="submission" date="2022-10" db="EMBL/GenBank/DDBJ databases">
        <title>Tapping the CABI collections for fungal endophytes: first genome assemblies for Collariella, Neodidymelliopsis, Ascochyta clinopodiicola, Didymella pomorum, Didymosphaeria variabile, Neocosmospora piperis and Neocucurbitaria cava.</title>
        <authorList>
            <person name="Hill R."/>
        </authorList>
    </citation>
    <scope>NUCLEOTIDE SEQUENCE</scope>
    <source>
        <strain evidence="10">IMI 356814</strain>
    </source>
</reference>
<dbReference type="GO" id="GO:0008240">
    <property type="term" value="F:tripeptidyl-peptidase activity"/>
    <property type="evidence" value="ECO:0007669"/>
    <property type="project" value="TreeGrafter"/>
</dbReference>
<dbReference type="Pfam" id="PF09286">
    <property type="entry name" value="Pro-kuma_activ"/>
    <property type="match status" value="1"/>
</dbReference>
<dbReference type="SUPFAM" id="SSF52743">
    <property type="entry name" value="Subtilisin-like"/>
    <property type="match status" value="1"/>
</dbReference>
<dbReference type="SUPFAM" id="SSF54897">
    <property type="entry name" value="Protease propeptides/inhibitors"/>
    <property type="match status" value="1"/>
</dbReference>
<evidence type="ECO:0000256" key="5">
    <source>
        <dbReference type="ARBA" id="ARBA00022825"/>
    </source>
</evidence>
<dbReference type="AlphaFoldDB" id="A0A9W9CMQ9"/>
<proteinExistence type="predicted"/>
<feature type="active site" description="Charge relay system" evidence="8">
    <location>
        <position position="213"/>
    </location>
</feature>